<feature type="region of interest" description="Disordered" evidence="1">
    <location>
        <begin position="71"/>
        <end position="93"/>
    </location>
</feature>
<sequence length="409" mass="44894">MTKDGVALTDDLSGSNSKSNFQSQMKRKLVAGDVEASSVNVHSTSSAQVESRYSKRIKLHIDIPTSSGTTMDTSLTSTCTRQDDTSSETFSSLSPDSLFDEVEVLSFLPPTSPQPPLQQNEKAALRTAPPIPGLFFDPSVRLSEELAEELADYCMDRYFDVDEGRGRINQIMLFERAASGNDIHDTCPEMPISTGLPLPLRALLNKLSDLLRPPAYPSDIHELLFPSLTSSKPAKPISTSSTTHHEKPKQARQAILNLYDPGEGISSHVDLLRRFGDGIIGVSLRGGCVMRFERVLEEEYEALSKINSYTSHASSSSAESTIPSAADAYELYLPPNSIIVLSGDARYKWTHGIGRRVGDWVVSNGDGDTERVIPTKAEWIPRRTRLSITFRWLLPGADVVGQDEFGSES</sequence>
<feature type="compositionally biased region" description="Polar residues" evidence="1">
    <location>
        <begin position="12"/>
        <end position="24"/>
    </location>
</feature>
<dbReference type="Pfam" id="PF13532">
    <property type="entry name" value="2OG-FeII_Oxy_2"/>
    <property type="match status" value="1"/>
</dbReference>
<dbReference type="PANTHER" id="PTHR21052:SF0">
    <property type="entry name" value="ALPHA-KETOGLUTARATE-DEPENDENT DIOXYGENASE ALKB HOMOLOG 7, MITOCHONDRIAL"/>
    <property type="match status" value="1"/>
</dbReference>
<dbReference type="Proteomes" id="UP001163798">
    <property type="component" value="Unassembled WGS sequence"/>
</dbReference>
<keyword evidence="4" id="KW-1185">Reference proteome</keyword>
<dbReference type="Gene3D" id="2.60.120.590">
    <property type="entry name" value="Alpha-ketoglutarate-dependent dioxygenase AlkB-like"/>
    <property type="match status" value="1"/>
</dbReference>
<gene>
    <name evidence="3" type="ORF">GGU10DRAFT_360315</name>
</gene>
<dbReference type="AlphaFoldDB" id="A0AA38KQT4"/>
<proteinExistence type="predicted"/>
<name>A0AA38KQT4_9AGAR</name>
<evidence type="ECO:0000259" key="2">
    <source>
        <dbReference type="PROSITE" id="PS51471"/>
    </source>
</evidence>
<accession>A0AA38KQT4</accession>
<dbReference type="InterPro" id="IPR005123">
    <property type="entry name" value="Oxoglu/Fe-dep_dioxygenase_dom"/>
</dbReference>
<dbReference type="GO" id="GO:0005759">
    <property type="term" value="C:mitochondrial matrix"/>
    <property type="evidence" value="ECO:0007669"/>
    <property type="project" value="TreeGrafter"/>
</dbReference>
<feature type="region of interest" description="Disordered" evidence="1">
    <location>
        <begin position="1"/>
        <end position="26"/>
    </location>
</feature>
<dbReference type="InterPro" id="IPR037151">
    <property type="entry name" value="AlkB-like_sf"/>
</dbReference>
<organism evidence="3 4">
    <name type="scientific">Lentinula aff. detonsa</name>
    <dbReference type="NCBI Taxonomy" id="2804958"/>
    <lineage>
        <taxon>Eukaryota</taxon>
        <taxon>Fungi</taxon>
        <taxon>Dikarya</taxon>
        <taxon>Basidiomycota</taxon>
        <taxon>Agaricomycotina</taxon>
        <taxon>Agaricomycetes</taxon>
        <taxon>Agaricomycetidae</taxon>
        <taxon>Agaricales</taxon>
        <taxon>Marasmiineae</taxon>
        <taxon>Omphalotaceae</taxon>
        <taxon>Lentinula</taxon>
    </lineage>
</organism>
<comment type="caution">
    <text evidence="3">The sequence shown here is derived from an EMBL/GenBank/DDBJ whole genome shotgun (WGS) entry which is preliminary data.</text>
</comment>
<protein>
    <recommendedName>
        <fullName evidence="2">Fe2OG dioxygenase domain-containing protein</fullName>
    </recommendedName>
</protein>
<dbReference type="EMBL" id="MU793411">
    <property type="protein sequence ID" value="KAJ3783606.1"/>
    <property type="molecule type" value="Genomic_DNA"/>
</dbReference>
<feature type="compositionally biased region" description="Low complexity" evidence="1">
    <location>
        <begin position="71"/>
        <end position="80"/>
    </location>
</feature>
<dbReference type="GO" id="GO:0006974">
    <property type="term" value="P:DNA damage response"/>
    <property type="evidence" value="ECO:0007669"/>
    <property type="project" value="InterPro"/>
</dbReference>
<evidence type="ECO:0000313" key="4">
    <source>
        <dbReference type="Proteomes" id="UP001163798"/>
    </source>
</evidence>
<dbReference type="GO" id="GO:0006631">
    <property type="term" value="P:fatty acid metabolic process"/>
    <property type="evidence" value="ECO:0007669"/>
    <property type="project" value="TreeGrafter"/>
</dbReference>
<dbReference type="PROSITE" id="PS51471">
    <property type="entry name" value="FE2OG_OXY"/>
    <property type="match status" value="1"/>
</dbReference>
<reference evidence="3" key="1">
    <citation type="submission" date="2022-08" db="EMBL/GenBank/DDBJ databases">
        <authorList>
            <consortium name="DOE Joint Genome Institute"/>
            <person name="Min B."/>
            <person name="Riley R."/>
            <person name="Sierra-Patev S."/>
            <person name="Naranjo-Ortiz M."/>
            <person name="Looney B."/>
            <person name="Konkel Z."/>
            <person name="Slot J.C."/>
            <person name="Sakamoto Y."/>
            <person name="Steenwyk J.L."/>
            <person name="Rokas A."/>
            <person name="Carro J."/>
            <person name="Camarero S."/>
            <person name="Ferreira P."/>
            <person name="Molpeceres G."/>
            <person name="Ruiz-Duenas F.J."/>
            <person name="Serrano A."/>
            <person name="Henrissat B."/>
            <person name="Drula E."/>
            <person name="Hughes K.W."/>
            <person name="Mata J.L."/>
            <person name="Ishikawa N.K."/>
            <person name="Vargas-Isla R."/>
            <person name="Ushijima S."/>
            <person name="Smith C.A."/>
            <person name="Ahrendt S."/>
            <person name="Andreopoulos W."/>
            <person name="He G."/>
            <person name="Labutti K."/>
            <person name="Lipzen A."/>
            <person name="Ng V."/>
            <person name="Sandor L."/>
            <person name="Barry K."/>
            <person name="Martinez A.T."/>
            <person name="Xiao Y."/>
            <person name="Gibbons J.G."/>
            <person name="Terashima K."/>
            <person name="Hibbett D.S."/>
            <person name="Grigoriev I.V."/>
        </authorList>
    </citation>
    <scope>NUCLEOTIDE SEQUENCE</scope>
    <source>
        <strain evidence="3">TFB10291</strain>
    </source>
</reference>
<dbReference type="GO" id="GO:0016706">
    <property type="term" value="F:2-oxoglutarate-dependent dioxygenase activity"/>
    <property type="evidence" value="ECO:0007669"/>
    <property type="project" value="TreeGrafter"/>
</dbReference>
<dbReference type="InterPro" id="IPR027450">
    <property type="entry name" value="AlkB-like"/>
</dbReference>
<dbReference type="PANTHER" id="PTHR21052">
    <property type="entry name" value="SPERMATOGENESIS ASSOCIATED 11-RELATED"/>
    <property type="match status" value="1"/>
</dbReference>
<evidence type="ECO:0000313" key="3">
    <source>
        <dbReference type="EMBL" id="KAJ3783606.1"/>
    </source>
</evidence>
<evidence type="ECO:0000256" key="1">
    <source>
        <dbReference type="SAM" id="MobiDB-lite"/>
    </source>
</evidence>
<feature type="domain" description="Fe2OG dioxygenase" evidence="2">
    <location>
        <begin position="250"/>
        <end position="394"/>
    </location>
</feature>
<dbReference type="SUPFAM" id="SSF51197">
    <property type="entry name" value="Clavaminate synthase-like"/>
    <property type="match status" value="1"/>
</dbReference>
<dbReference type="InterPro" id="IPR032870">
    <property type="entry name" value="ALKBH7-like"/>
</dbReference>